<reference evidence="6" key="2">
    <citation type="submission" date="2022-09" db="EMBL/GenBank/DDBJ databases">
        <title>Biosynthetic gene clusters of Dactylosporangioum fulvum.</title>
        <authorList>
            <person name="Caradec T."/>
        </authorList>
    </citation>
    <scope>NUCLEOTIDE SEQUENCE</scope>
    <source>
        <strain evidence="6">NRRL B-16292</strain>
    </source>
</reference>
<gene>
    <name evidence="6" type="ORF">Dfulv_29890</name>
</gene>
<dbReference type="InterPro" id="IPR011251">
    <property type="entry name" value="Luciferase-like_dom"/>
</dbReference>
<evidence type="ECO:0000313" key="7">
    <source>
        <dbReference type="Proteomes" id="UP001059617"/>
    </source>
</evidence>
<dbReference type="Pfam" id="PF00296">
    <property type="entry name" value="Bac_luciferase"/>
    <property type="match status" value="1"/>
</dbReference>
<evidence type="ECO:0000256" key="4">
    <source>
        <dbReference type="ARBA" id="ARBA00023033"/>
    </source>
</evidence>
<evidence type="ECO:0000259" key="5">
    <source>
        <dbReference type="Pfam" id="PF00296"/>
    </source>
</evidence>
<evidence type="ECO:0000313" key="6">
    <source>
        <dbReference type="EMBL" id="UWP79367.1"/>
    </source>
</evidence>
<reference evidence="6" key="1">
    <citation type="submission" date="2021-04" db="EMBL/GenBank/DDBJ databases">
        <authorList>
            <person name="Hartkoorn R.C."/>
            <person name="Beaudoing E."/>
            <person name="Hot D."/>
        </authorList>
    </citation>
    <scope>NUCLEOTIDE SEQUENCE</scope>
    <source>
        <strain evidence="6">NRRL B-16292</strain>
    </source>
</reference>
<evidence type="ECO:0000256" key="3">
    <source>
        <dbReference type="ARBA" id="ARBA00023002"/>
    </source>
</evidence>
<evidence type="ECO:0000256" key="2">
    <source>
        <dbReference type="ARBA" id="ARBA00022643"/>
    </source>
</evidence>
<keyword evidence="3" id="KW-0560">Oxidoreductase</keyword>
<protein>
    <submittedName>
        <fullName evidence="6">LLM class flavin-dependent oxidoreductase</fullName>
    </submittedName>
</protein>
<feature type="domain" description="Luciferase-like" evidence="5">
    <location>
        <begin position="16"/>
        <end position="227"/>
    </location>
</feature>
<name>A0ABY5VNR1_9ACTN</name>
<dbReference type="PANTHER" id="PTHR42847">
    <property type="entry name" value="ALKANESULFONATE MONOOXYGENASE"/>
    <property type="match status" value="1"/>
</dbReference>
<sequence>MDIGIGLPTTLNIAGPDLLAWARRAEDRGFATLGTIDRIVYPNYDTLTSLAAVAGATTRIKLFTDILLAPMYPPVWLAKATAGLDAISGGRLTLGLGIGGRPDDYAAMDRPFNRRGALMDETLVLLQRVWAGEPVGGALPVAPAPAREGRVPILMGGNSEAAIARTVRFADGWTMGGGGPDQAASMVQRIRHAWREGGREGEPRLAALVYYGFGDLSASATALRKYYGFLGEWADRIVESRITKPDQAVSVTRAFEEIGIREVMFFPTIPALSEVDALAEAVL</sequence>
<keyword evidence="4" id="KW-0503">Monooxygenase</keyword>
<accession>A0ABY5VNR1</accession>
<keyword evidence="7" id="KW-1185">Reference proteome</keyword>
<dbReference type="Proteomes" id="UP001059617">
    <property type="component" value="Chromosome"/>
</dbReference>
<dbReference type="EMBL" id="CP073720">
    <property type="protein sequence ID" value="UWP79367.1"/>
    <property type="molecule type" value="Genomic_DNA"/>
</dbReference>
<keyword evidence="2" id="KW-0288">FMN</keyword>
<proteinExistence type="predicted"/>
<dbReference type="InterPro" id="IPR050172">
    <property type="entry name" value="SsuD_RutA_monooxygenase"/>
</dbReference>
<dbReference type="RefSeq" id="WP_259857055.1">
    <property type="nucleotide sequence ID" value="NZ_BAAAST010000090.1"/>
</dbReference>
<dbReference type="SUPFAM" id="SSF51679">
    <property type="entry name" value="Bacterial luciferase-like"/>
    <property type="match status" value="1"/>
</dbReference>
<organism evidence="6 7">
    <name type="scientific">Dactylosporangium fulvum</name>
    <dbReference type="NCBI Taxonomy" id="53359"/>
    <lineage>
        <taxon>Bacteria</taxon>
        <taxon>Bacillati</taxon>
        <taxon>Actinomycetota</taxon>
        <taxon>Actinomycetes</taxon>
        <taxon>Micromonosporales</taxon>
        <taxon>Micromonosporaceae</taxon>
        <taxon>Dactylosporangium</taxon>
    </lineage>
</organism>
<evidence type="ECO:0000256" key="1">
    <source>
        <dbReference type="ARBA" id="ARBA00022630"/>
    </source>
</evidence>
<keyword evidence="1" id="KW-0285">Flavoprotein</keyword>
<dbReference type="PANTHER" id="PTHR42847:SF4">
    <property type="entry name" value="ALKANESULFONATE MONOOXYGENASE-RELATED"/>
    <property type="match status" value="1"/>
</dbReference>
<dbReference type="Gene3D" id="3.20.20.30">
    <property type="entry name" value="Luciferase-like domain"/>
    <property type="match status" value="1"/>
</dbReference>
<dbReference type="InterPro" id="IPR036661">
    <property type="entry name" value="Luciferase-like_sf"/>
</dbReference>